<reference evidence="2 3" key="1">
    <citation type="journal article" date="2017" name="Nat. Ecol. Evol.">
        <title>Scallop genome provides insights into evolution of bilaterian karyotype and development.</title>
        <authorList>
            <person name="Wang S."/>
            <person name="Zhang J."/>
            <person name="Jiao W."/>
            <person name="Li J."/>
            <person name="Xun X."/>
            <person name="Sun Y."/>
            <person name="Guo X."/>
            <person name="Huan P."/>
            <person name="Dong B."/>
            <person name="Zhang L."/>
            <person name="Hu X."/>
            <person name="Sun X."/>
            <person name="Wang J."/>
            <person name="Zhao C."/>
            <person name="Wang Y."/>
            <person name="Wang D."/>
            <person name="Huang X."/>
            <person name="Wang R."/>
            <person name="Lv J."/>
            <person name="Li Y."/>
            <person name="Zhang Z."/>
            <person name="Liu B."/>
            <person name="Lu W."/>
            <person name="Hui Y."/>
            <person name="Liang J."/>
            <person name="Zhou Z."/>
            <person name="Hou R."/>
            <person name="Li X."/>
            <person name="Liu Y."/>
            <person name="Li H."/>
            <person name="Ning X."/>
            <person name="Lin Y."/>
            <person name="Zhao L."/>
            <person name="Xing Q."/>
            <person name="Dou J."/>
            <person name="Li Y."/>
            <person name="Mao J."/>
            <person name="Guo H."/>
            <person name="Dou H."/>
            <person name="Li T."/>
            <person name="Mu C."/>
            <person name="Jiang W."/>
            <person name="Fu Q."/>
            <person name="Fu X."/>
            <person name="Miao Y."/>
            <person name="Liu J."/>
            <person name="Yu Q."/>
            <person name="Li R."/>
            <person name="Liao H."/>
            <person name="Li X."/>
            <person name="Kong Y."/>
            <person name="Jiang Z."/>
            <person name="Chourrout D."/>
            <person name="Li R."/>
            <person name="Bao Z."/>
        </authorList>
    </citation>
    <scope>NUCLEOTIDE SEQUENCE [LARGE SCALE GENOMIC DNA]</scope>
    <source>
        <strain evidence="2 3">PY_sf001</strain>
    </source>
</reference>
<accession>A0A210PXV7</accession>
<dbReference type="OrthoDB" id="6219776at2759"/>
<organism evidence="2 3">
    <name type="scientific">Mizuhopecten yessoensis</name>
    <name type="common">Japanese scallop</name>
    <name type="synonym">Patinopecten yessoensis</name>
    <dbReference type="NCBI Taxonomy" id="6573"/>
    <lineage>
        <taxon>Eukaryota</taxon>
        <taxon>Metazoa</taxon>
        <taxon>Spiralia</taxon>
        <taxon>Lophotrochozoa</taxon>
        <taxon>Mollusca</taxon>
        <taxon>Bivalvia</taxon>
        <taxon>Autobranchia</taxon>
        <taxon>Pteriomorphia</taxon>
        <taxon>Pectinida</taxon>
        <taxon>Pectinoidea</taxon>
        <taxon>Pectinidae</taxon>
        <taxon>Mizuhopecten</taxon>
    </lineage>
</organism>
<comment type="caution">
    <text evidence="2">The sequence shown here is derived from an EMBL/GenBank/DDBJ whole genome shotgun (WGS) entry which is preliminary data.</text>
</comment>
<dbReference type="Pfam" id="PF07045">
    <property type="entry name" value="DUF1330"/>
    <property type="match status" value="1"/>
</dbReference>
<name>A0A210PXV7_MIZYE</name>
<dbReference type="Proteomes" id="UP000242188">
    <property type="component" value="Unassembled WGS sequence"/>
</dbReference>
<protein>
    <recommendedName>
        <fullName evidence="1">DUF1330 domain-containing protein</fullName>
    </recommendedName>
</protein>
<sequence>MSCQQQQQTQQKAGVPLYNQASGEMYMLIRFRCDMDQRMRNAFMQEKRIMEQYNGKLMGVANSIQVVECCDKYPTDVGFALLKFRSERDADHWLISDPIFKQQDWPNPADTLEIAMFPLSYIPQENGYTTFHLTEICDVCDRNFQDNYVNKVAPIMDKFKIRHGLIATTGARDMRRTWINRTAFVLINAYESMEQFQQFYDSVHYAELKKYRQEHSNTTSVLFKLT</sequence>
<keyword evidence="3" id="KW-1185">Reference proteome</keyword>
<dbReference type="Gene3D" id="3.30.70.100">
    <property type="match status" value="1"/>
</dbReference>
<evidence type="ECO:0000313" key="2">
    <source>
        <dbReference type="EMBL" id="OWF41317.1"/>
    </source>
</evidence>
<feature type="domain" description="DUF1330" evidence="1">
    <location>
        <begin position="134"/>
        <end position="222"/>
    </location>
</feature>
<dbReference type="EMBL" id="NEDP02005410">
    <property type="protein sequence ID" value="OWF41317.1"/>
    <property type="molecule type" value="Genomic_DNA"/>
</dbReference>
<dbReference type="AlphaFoldDB" id="A0A210PXV7"/>
<dbReference type="InterPro" id="IPR011008">
    <property type="entry name" value="Dimeric_a/b-barrel"/>
</dbReference>
<dbReference type="InterPro" id="IPR010753">
    <property type="entry name" value="DUF1330"/>
</dbReference>
<gene>
    <name evidence="2" type="ORF">KP79_PYT14367</name>
</gene>
<evidence type="ECO:0000259" key="1">
    <source>
        <dbReference type="Pfam" id="PF07045"/>
    </source>
</evidence>
<evidence type="ECO:0000313" key="3">
    <source>
        <dbReference type="Proteomes" id="UP000242188"/>
    </source>
</evidence>
<proteinExistence type="predicted"/>
<dbReference type="SUPFAM" id="SSF54909">
    <property type="entry name" value="Dimeric alpha+beta barrel"/>
    <property type="match status" value="1"/>
</dbReference>